<dbReference type="EMBL" id="OV651828">
    <property type="protein sequence ID" value="CAH1104263.1"/>
    <property type="molecule type" value="Genomic_DNA"/>
</dbReference>
<evidence type="ECO:0000256" key="7">
    <source>
        <dbReference type="ARBA" id="ARBA00022989"/>
    </source>
</evidence>
<keyword evidence="5" id="KW-0677">Repeat</keyword>
<feature type="compositionally biased region" description="Low complexity" evidence="15">
    <location>
        <begin position="1133"/>
        <end position="1153"/>
    </location>
</feature>
<dbReference type="InterPro" id="IPR018184">
    <property type="entry name" value="Integrin_alpha_C_CS"/>
</dbReference>
<reference evidence="19" key="1">
    <citation type="submission" date="2022-01" db="EMBL/GenBank/DDBJ databases">
        <authorList>
            <person name="King R."/>
        </authorList>
    </citation>
    <scope>NUCLEOTIDE SEQUENCE</scope>
</reference>
<feature type="repeat" description="FG-GAP" evidence="12">
    <location>
        <begin position="86"/>
        <end position="145"/>
    </location>
</feature>
<dbReference type="GO" id="GO:0009897">
    <property type="term" value="C:external side of plasma membrane"/>
    <property type="evidence" value="ECO:0007669"/>
    <property type="project" value="TreeGrafter"/>
</dbReference>
<evidence type="ECO:0000256" key="1">
    <source>
        <dbReference type="ARBA" id="ARBA00004479"/>
    </source>
</evidence>
<feature type="transmembrane region" description="Helical" evidence="13">
    <location>
        <begin position="1315"/>
        <end position="1336"/>
    </location>
</feature>
<dbReference type="Proteomes" id="UP001153636">
    <property type="component" value="Chromosome 16"/>
</dbReference>
<dbReference type="SUPFAM" id="SSF69179">
    <property type="entry name" value="Integrin domains"/>
    <property type="match status" value="3"/>
</dbReference>
<feature type="compositionally biased region" description="Basic and acidic residues" evidence="15">
    <location>
        <begin position="689"/>
        <end position="700"/>
    </location>
</feature>
<dbReference type="InterPro" id="IPR048285">
    <property type="entry name" value="Integrin_alpha_Ig-like_2"/>
</dbReference>
<dbReference type="InterPro" id="IPR013517">
    <property type="entry name" value="FG-GAP"/>
</dbReference>
<dbReference type="GO" id="GO:0005178">
    <property type="term" value="F:integrin binding"/>
    <property type="evidence" value="ECO:0007669"/>
    <property type="project" value="TreeGrafter"/>
</dbReference>
<evidence type="ECO:0008006" key="21">
    <source>
        <dbReference type="Google" id="ProtNLM"/>
    </source>
</evidence>
<evidence type="ECO:0000259" key="17">
    <source>
        <dbReference type="Pfam" id="PF20805"/>
    </source>
</evidence>
<feature type="region of interest" description="Disordered" evidence="15">
    <location>
        <begin position="1125"/>
        <end position="1203"/>
    </location>
</feature>
<keyword evidence="9 13" id="KW-0472">Membrane</keyword>
<dbReference type="InterPro" id="IPR013519">
    <property type="entry name" value="Int_alpha_beta-p"/>
</dbReference>
<dbReference type="OrthoDB" id="5317514at2759"/>
<evidence type="ECO:0000256" key="4">
    <source>
        <dbReference type="ARBA" id="ARBA00022729"/>
    </source>
</evidence>
<evidence type="ECO:0000259" key="18">
    <source>
        <dbReference type="Pfam" id="PF20806"/>
    </source>
</evidence>
<evidence type="ECO:0000256" key="10">
    <source>
        <dbReference type="ARBA" id="ARBA00023170"/>
    </source>
</evidence>
<dbReference type="Gene3D" id="2.60.40.1530">
    <property type="entry name" value="ntegrin, alpha v. Chain A, domain 4"/>
    <property type="match status" value="2"/>
</dbReference>
<feature type="coiled-coil region" evidence="14">
    <location>
        <begin position="833"/>
        <end position="933"/>
    </location>
</feature>
<dbReference type="InterPro" id="IPR028994">
    <property type="entry name" value="Integrin_alpha_N"/>
</dbReference>
<feature type="domain" description="Integrin alpha first immunoglubulin-like" evidence="16">
    <location>
        <begin position="199"/>
        <end position="356"/>
    </location>
</feature>
<dbReference type="SUPFAM" id="SSF69318">
    <property type="entry name" value="Integrin alpha N-terminal domain"/>
    <property type="match status" value="1"/>
</dbReference>
<feature type="compositionally biased region" description="Polar residues" evidence="15">
    <location>
        <begin position="1194"/>
        <end position="1203"/>
    </location>
</feature>
<keyword evidence="20" id="KW-1185">Reference proteome</keyword>
<dbReference type="GO" id="GO:0033627">
    <property type="term" value="P:cell adhesion mediated by integrin"/>
    <property type="evidence" value="ECO:0007669"/>
    <property type="project" value="TreeGrafter"/>
</dbReference>
<keyword evidence="10 13" id="KW-0675">Receptor</keyword>
<dbReference type="Gene3D" id="2.130.10.130">
    <property type="entry name" value="Integrin alpha, N-terminal"/>
    <property type="match status" value="1"/>
</dbReference>
<evidence type="ECO:0000256" key="13">
    <source>
        <dbReference type="RuleBase" id="RU003762"/>
    </source>
</evidence>
<dbReference type="GO" id="GO:0008305">
    <property type="term" value="C:integrin complex"/>
    <property type="evidence" value="ECO:0007669"/>
    <property type="project" value="InterPro"/>
</dbReference>
<feature type="domain" description="Integrin alpha third immunoglobulin-like" evidence="18">
    <location>
        <begin position="529"/>
        <end position="606"/>
    </location>
</feature>
<evidence type="ECO:0000256" key="11">
    <source>
        <dbReference type="ARBA" id="ARBA00023180"/>
    </source>
</evidence>
<dbReference type="Gene3D" id="1.20.5.930">
    <property type="entry name" value="Bicelle-embedded integrin alpha(iib) transmembrane segment"/>
    <property type="match status" value="1"/>
</dbReference>
<evidence type="ECO:0000256" key="14">
    <source>
        <dbReference type="SAM" id="Coils"/>
    </source>
</evidence>
<keyword evidence="3 13" id="KW-0812">Transmembrane</keyword>
<evidence type="ECO:0000313" key="19">
    <source>
        <dbReference type="EMBL" id="CAH1104263.1"/>
    </source>
</evidence>
<sequence>MPRGNKLKGKVLLFTWNLINYKNITISQQIGSYFGYSIAAADVDGDNKLDLIVGAPMHTEANTEDKYDVGRVYVFYQTDNFTESFNTSHFIDGINSRGRFGHALSSLGDVNQDGYDDFAVGAPYDGPHGRGAVYIFYGSAAGIRQKYGQVIYAEDITGVRQYLTTFGFSLAGGLDLDNNEYPDMAVGAYLSDSAFFFRARPVVFIDSYVEFKTQNKKIDIKQKNCLLPNGEDGTCTSIAFCIKYRGKGIPDQLSLNVEYILDTMAKVHRMGFKSHGSHTFNRTIILRKDGAESCKTEEIYMRNEIKDKLTPLEAEVKFYMIEDNSYEQLRNPLSQLKPVLDLNNPPSRTDAIMIQNNCGDDNICIPNLHVNVTSNVKEYLLNSNTTLEFDVIVSNFGEDSFETTFVMTYPTNGIFYKRSEIKIPGLICTESTNKTVVCDIGNPLPSGKIASFKVFFQPYHKGGSPNHSYHFDILVNSSNPEPLSTFEDNKKHIEIEIWIDATIDIKGQTYSSLQPLSHYNNTIFKGSIKDVRKETEIGPQVTHVYFLTNQGPSQIQRAEVFLLWPLTTLGDEDLLYLLEQPITKGNVKCDWSPLVNYRKLELESYNNTIWERLKIDVSAFNGGTASAHKKDKNEGVIETDHEFNSGGTSGEAIETNSGIDSGIGVVNKNQDKLDKEIKQSGGDSSSVIQDRHNETSEHMRSWGTLNPHGEYEYTVSKYFITYENGEPVTKWENTTTIRDAQGNILRTLYYNDNTGSHSGSQLDSLNYKIGLKQGEYEHKTAKWFTTYVNGEAITRWENKTVVTDLNGNVLRSYVWDDYTGEYRLETGTSGSNINAIQEELRRKQQQERIEEERRQELFRQERIRQAEEAKRLEERKKIEEQNRRTLEERRQEEVRRRQEAIRKEEEKKREEERIRLEERKRAEERRIEEEERRRTEEWRREEERRRLEESSRPAGSRYPDNRYDEERRREEERRRQDEIRREQIRLTEERRRQEQWRKQQEEQRRIEEERIRVEEEKRRIEEERRRQQVGGESNNNWSEERRYYEEKRRLAGQGGSIDNKRVVTGYFDENGIFHGNPNEFVFNKTVVVESSTSFPIDISGGETHTFGGREGNLNDLGTGFTIQTLDLGGGRGSSYNRGSSRSGASGSGSRQDGQGSGSGQGGYTRDWHTEGGYSTSGQIPPTFIHNSIDRDNVPTDNQFRSTRSKRQITNNPYEDIQALVKCNATKCIYIRCVVGALGRDDDVLIALRSRLNVRGLKDLADSNQAITLSSKMVAAISELPYVDPIKKEKQVWKQRELFTEVPAKEAELVPEVAPLWLYIVSAVAGIVMLLLLIWLLSKCGFFKRNRPSSGPERQPLNRNGYHSGDEAL</sequence>
<name>A0A9P0CQ82_9CUCU</name>
<feature type="domain" description="Integrin alpha third immunoglobulin-like" evidence="18">
    <location>
        <begin position="1202"/>
        <end position="1283"/>
    </location>
</feature>
<dbReference type="InterPro" id="IPR013649">
    <property type="entry name" value="Integrin_alpha_Ig-like_1"/>
</dbReference>
<dbReference type="PANTHER" id="PTHR23220:SF133">
    <property type="entry name" value="INTEGRIN ALPHA-PS2"/>
    <property type="match status" value="1"/>
</dbReference>
<evidence type="ECO:0000259" key="16">
    <source>
        <dbReference type="Pfam" id="PF08441"/>
    </source>
</evidence>
<feature type="compositionally biased region" description="Basic and acidic residues" evidence="15">
    <location>
        <begin position="669"/>
        <end position="678"/>
    </location>
</feature>
<keyword evidence="4" id="KW-0732">Signal</keyword>
<keyword evidence="11" id="KW-0325">Glycoprotein</keyword>
<feature type="region of interest" description="Disordered" evidence="15">
    <location>
        <begin position="1346"/>
        <end position="1368"/>
    </location>
</feature>
<dbReference type="GO" id="GO:0048513">
    <property type="term" value="P:animal organ development"/>
    <property type="evidence" value="ECO:0007669"/>
    <property type="project" value="UniProtKB-ARBA"/>
</dbReference>
<keyword evidence="7 13" id="KW-1133">Transmembrane helix</keyword>
<evidence type="ECO:0000256" key="8">
    <source>
        <dbReference type="ARBA" id="ARBA00023037"/>
    </source>
</evidence>
<dbReference type="InterPro" id="IPR000413">
    <property type="entry name" value="Integrin_alpha"/>
</dbReference>
<protein>
    <recommendedName>
        <fullName evidence="21">Integrin alpha-2 domain-containing protein</fullName>
    </recommendedName>
</protein>
<dbReference type="PROSITE" id="PS51470">
    <property type="entry name" value="FG_GAP"/>
    <property type="match status" value="3"/>
</dbReference>
<dbReference type="GO" id="GO:0007157">
    <property type="term" value="P:heterophilic cell-cell adhesion via plasma membrane cell adhesion molecules"/>
    <property type="evidence" value="ECO:0007669"/>
    <property type="project" value="UniProtKB-ARBA"/>
</dbReference>
<evidence type="ECO:0000256" key="3">
    <source>
        <dbReference type="ARBA" id="ARBA00022692"/>
    </source>
</evidence>
<dbReference type="PRINTS" id="PR01185">
    <property type="entry name" value="INTEGRINA"/>
</dbReference>
<comment type="similarity">
    <text evidence="2 13">Belongs to the integrin alpha chain family.</text>
</comment>
<dbReference type="Pfam" id="PF00357">
    <property type="entry name" value="Integrin_alpha"/>
    <property type="match status" value="1"/>
</dbReference>
<feature type="domain" description="Integrin alpha second immunoglobulin-like" evidence="17">
    <location>
        <begin position="358"/>
        <end position="490"/>
    </location>
</feature>
<feature type="region of interest" description="Disordered" evidence="15">
    <location>
        <begin position="949"/>
        <end position="968"/>
    </location>
</feature>
<dbReference type="Gene3D" id="2.60.40.1460">
    <property type="entry name" value="Integrin domains. Chain A, domain 2"/>
    <property type="match status" value="1"/>
</dbReference>
<evidence type="ECO:0000256" key="2">
    <source>
        <dbReference type="ARBA" id="ARBA00008054"/>
    </source>
</evidence>
<evidence type="ECO:0000256" key="15">
    <source>
        <dbReference type="SAM" id="MobiDB-lite"/>
    </source>
</evidence>
<dbReference type="PROSITE" id="PS00242">
    <property type="entry name" value="INTEGRIN_ALPHA"/>
    <property type="match status" value="1"/>
</dbReference>
<dbReference type="Pfam" id="PF20805">
    <property type="entry name" value="Integrin_A_Ig_2"/>
    <property type="match status" value="1"/>
</dbReference>
<dbReference type="Pfam" id="PF01839">
    <property type="entry name" value="FG-GAP"/>
    <property type="match status" value="2"/>
</dbReference>
<dbReference type="Gene3D" id="2.60.40.1510">
    <property type="entry name" value="ntegrin, alpha v. Chain A, domain 3"/>
    <property type="match status" value="1"/>
</dbReference>
<dbReference type="GO" id="GO:0007160">
    <property type="term" value="P:cell-matrix adhesion"/>
    <property type="evidence" value="ECO:0007669"/>
    <property type="project" value="TreeGrafter"/>
</dbReference>
<organism evidence="19 20">
    <name type="scientific">Psylliodes chrysocephalus</name>
    <dbReference type="NCBI Taxonomy" id="3402493"/>
    <lineage>
        <taxon>Eukaryota</taxon>
        <taxon>Metazoa</taxon>
        <taxon>Ecdysozoa</taxon>
        <taxon>Arthropoda</taxon>
        <taxon>Hexapoda</taxon>
        <taxon>Insecta</taxon>
        <taxon>Pterygota</taxon>
        <taxon>Neoptera</taxon>
        <taxon>Endopterygota</taxon>
        <taxon>Coleoptera</taxon>
        <taxon>Polyphaga</taxon>
        <taxon>Cucujiformia</taxon>
        <taxon>Chrysomeloidea</taxon>
        <taxon>Chrysomelidae</taxon>
        <taxon>Galerucinae</taxon>
        <taxon>Alticini</taxon>
        <taxon>Psylliodes</taxon>
    </lineage>
</organism>
<feature type="region of interest" description="Disordered" evidence="15">
    <location>
        <begin position="1021"/>
        <end position="1040"/>
    </location>
</feature>
<evidence type="ECO:0000256" key="5">
    <source>
        <dbReference type="ARBA" id="ARBA00022737"/>
    </source>
</evidence>
<evidence type="ECO:0000256" key="9">
    <source>
        <dbReference type="ARBA" id="ARBA00023136"/>
    </source>
</evidence>
<keyword evidence="6 13" id="KW-0130">Cell adhesion</keyword>
<evidence type="ECO:0000256" key="12">
    <source>
        <dbReference type="PROSITE-ProRule" id="PRU00803"/>
    </source>
</evidence>
<feature type="repeat" description="FG-GAP" evidence="12">
    <location>
        <begin position="20"/>
        <end position="84"/>
    </location>
</feature>
<dbReference type="SMART" id="SM00191">
    <property type="entry name" value="Int_alpha"/>
    <property type="match status" value="3"/>
</dbReference>
<dbReference type="Pfam" id="PF20806">
    <property type="entry name" value="Integrin_A_Ig_3"/>
    <property type="match status" value="2"/>
</dbReference>
<feature type="compositionally biased region" description="Basic and acidic residues" evidence="15">
    <location>
        <begin position="959"/>
        <end position="968"/>
    </location>
</feature>
<dbReference type="InterPro" id="IPR032695">
    <property type="entry name" value="Integrin_dom_sf"/>
</dbReference>
<evidence type="ECO:0000313" key="20">
    <source>
        <dbReference type="Proteomes" id="UP001153636"/>
    </source>
</evidence>
<proteinExistence type="inferred from homology"/>
<dbReference type="Pfam" id="PF08441">
    <property type="entry name" value="Integrin_A_Ig_1"/>
    <property type="match status" value="1"/>
</dbReference>
<keyword evidence="14" id="KW-0175">Coiled coil</keyword>
<gene>
    <name evidence="19" type="ORF">PSYICH_LOCUS5128</name>
</gene>
<evidence type="ECO:0000256" key="6">
    <source>
        <dbReference type="ARBA" id="ARBA00022889"/>
    </source>
</evidence>
<feature type="region of interest" description="Disordered" evidence="15">
    <location>
        <begin position="642"/>
        <end position="706"/>
    </location>
</feature>
<dbReference type="PANTHER" id="PTHR23220">
    <property type="entry name" value="INTEGRIN ALPHA"/>
    <property type="match status" value="1"/>
</dbReference>
<accession>A0A9P0CQ82</accession>
<dbReference type="GO" id="GO:0007229">
    <property type="term" value="P:integrin-mediated signaling pathway"/>
    <property type="evidence" value="ECO:0007669"/>
    <property type="project" value="UniProtKB-KW"/>
</dbReference>
<dbReference type="InterPro" id="IPR048286">
    <property type="entry name" value="Integrin_alpha_Ig-like_3"/>
</dbReference>
<feature type="repeat" description="FG-GAP" evidence="12">
    <location>
        <begin position="153"/>
        <end position="214"/>
    </location>
</feature>
<keyword evidence="8 13" id="KW-0401">Integrin</keyword>
<comment type="subcellular location">
    <subcellularLocation>
        <location evidence="1 13">Membrane</location>
        <topology evidence="1 13">Single-pass type I membrane protein</topology>
    </subcellularLocation>
</comment>